<organism evidence="2 3">
    <name type="scientific">Triplophysa tibetana</name>
    <dbReference type="NCBI Taxonomy" id="1572043"/>
    <lineage>
        <taxon>Eukaryota</taxon>
        <taxon>Metazoa</taxon>
        <taxon>Chordata</taxon>
        <taxon>Craniata</taxon>
        <taxon>Vertebrata</taxon>
        <taxon>Euteleostomi</taxon>
        <taxon>Actinopterygii</taxon>
        <taxon>Neopterygii</taxon>
        <taxon>Teleostei</taxon>
        <taxon>Ostariophysi</taxon>
        <taxon>Cypriniformes</taxon>
        <taxon>Nemacheilidae</taxon>
        <taxon>Triplophysa</taxon>
    </lineage>
</organism>
<comment type="caution">
    <text evidence="2">The sequence shown here is derived from an EMBL/GenBank/DDBJ whole genome shotgun (WGS) entry which is preliminary data.</text>
</comment>
<dbReference type="Gene3D" id="3.80.10.10">
    <property type="entry name" value="Ribonuclease Inhibitor"/>
    <property type="match status" value="1"/>
</dbReference>
<reference evidence="2 3" key="1">
    <citation type="journal article" date="2019" name="Mol. Ecol. Resour.">
        <title>Chromosome-level genome assembly of Triplophysa tibetana, a fish adapted to the harsh high-altitude environment of the Tibetan Plateau.</title>
        <authorList>
            <person name="Yang X."/>
            <person name="Liu H."/>
            <person name="Ma Z."/>
            <person name="Zou Y."/>
            <person name="Zou M."/>
            <person name="Mao Y."/>
            <person name="Li X."/>
            <person name="Wang H."/>
            <person name="Chen T."/>
            <person name="Wang W."/>
            <person name="Yang R."/>
        </authorList>
    </citation>
    <scope>NUCLEOTIDE SEQUENCE [LARGE SCALE GENOMIC DNA]</scope>
    <source>
        <strain evidence="2">TTIB1903HZAU</strain>
        <tissue evidence="2">Muscle</tissue>
    </source>
</reference>
<dbReference type="Pfam" id="PF00560">
    <property type="entry name" value="LRR_1"/>
    <property type="match status" value="1"/>
</dbReference>
<dbReference type="SUPFAM" id="SSF52047">
    <property type="entry name" value="RNI-like"/>
    <property type="match status" value="1"/>
</dbReference>
<dbReference type="Proteomes" id="UP000324632">
    <property type="component" value="Chromosome 14"/>
</dbReference>
<sequence length="290" mass="33235">MGLKTSRVVSTHWSTILAFLIQMILLTLQSSDRLNKCKITDVSALTDTLAQTRALRFLKVLDLSNNKIKELKKLHEVLKSSNCELSLYWCNITDVTALTDTLAQAQTLRFLKVLDLGYNKIKEQKRLHEVLNQRIKLKVAGAQIEIVWFHLSELTISQSQVTVMRLVVFRVYFNIQTDGSGNDAERIVVAATKNPTQTPSLDLRLDAGFYGEQIIVTVGVRRHCGLKPSHRSLLKWIQCETSAADLHTFEDDISRIFQFNQRIKLKLVQALMMVRMFNYIQRLDKLKESS</sequence>
<keyword evidence="3" id="KW-1185">Reference proteome</keyword>
<dbReference type="InterPro" id="IPR032675">
    <property type="entry name" value="LRR_dom_sf"/>
</dbReference>
<dbReference type="EMBL" id="SOYY01000014">
    <property type="protein sequence ID" value="KAA0711827.1"/>
    <property type="molecule type" value="Genomic_DNA"/>
</dbReference>
<dbReference type="PRINTS" id="PR00019">
    <property type="entry name" value="LEURICHRPT"/>
</dbReference>
<accession>A0A5A9NU63</accession>
<proteinExistence type="predicted"/>
<keyword evidence="1" id="KW-0732">Signal</keyword>
<dbReference type="InterPro" id="IPR001611">
    <property type="entry name" value="Leu-rich_rpt"/>
</dbReference>
<evidence type="ECO:0000313" key="2">
    <source>
        <dbReference type="EMBL" id="KAA0711827.1"/>
    </source>
</evidence>
<feature type="chain" id="PRO_5022717667" evidence="1">
    <location>
        <begin position="32"/>
        <end position="290"/>
    </location>
</feature>
<feature type="signal peptide" evidence="1">
    <location>
        <begin position="1"/>
        <end position="31"/>
    </location>
</feature>
<evidence type="ECO:0000313" key="3">
    <source>
        <dbReference type="Proteomes" id="UP000324632"/>
    </source>
</evidence>
<dbReference type="PROSITE" id="PS51450">
    <property type="entry name" value="LRR"/>
    <property type="match status" value="1"/>
</dbReference>
<protein>
    <submittedName>
        <fullName evidence="2">Uncharacterized protein</fullName>
    </submittedName>
</protein>
<evidence type="ECO:0000256" key="1">
    <source>
        <dbReference type="SAM" id="SignalP"/>
    </source>
</evidence>
<name>A0A5A9NU63_9TELE</name>
<dbReference type="AlphaFoldDB" id="A0A5A9NU63"/>
<gene>
    <name evidence="2" type="ORF">E1301_Tti021596</name>
</gene>